<dbReference type="GO" id="GO:0005743">
    <property type="term" value="C:mitochondrial inner membrane"/>
    <property type="evidence" value="ECO:0007669"/>
    <property type="project" value="UniProtKB-SubCell"/>
</dbReference>
<dbReference type="InterPro" id="IPR006806">
    <property type="entry name" value="NDUFA5"/>
</dbReference>
<dbReference type="KEGG" id="cdep:91088602"/>
<keyword evidence="10" id="KW-1185">Reference proteome</keyword>
<keyword evidence="7" id="KW-0496">Mitochondrion</keyword>
<proteinExistence type="inferred from homology"/>
<evidence type="ECO:0000256" key="8">
    <source>
        <dbReference type="ARBA" id="ARBA00023136"/>
    </source>
</evidence>
<dbReference type="VEuPathDB" id="FungiDB:L203_03328"/>
<reference evidence="9" key="3">
    <citation type="submission" date="2024-01" db="EMBL/GenBank/DDBJ databases">
        <authorList>
            <person name="Coelho M.A."/>
            <person name="David-Palma M."/>
            <person name="Shea T."/>
            <person name="Sun S."/>
            <person name="Cuomo C.A."/>
            <person name="Heitman J."/>
        </authorList>
    </citation>
    <scope>NUCLEOTIDE SEQUENCE</scope>
    <source>
        <strain evidence="9">CBS 7841</strain>
    </source>
</reference>
<dbReference type="EMBL" id="CP143788">
    <property type="protein sequence ID" value="WVN89176.1"/>
    <property type="molecule type" value="Genomic_DNA"/>
</dbReference>
<evidence type="ECO:0000256" key="4">
    <source>
        <dbReference type="ARBA" id="ARBA00022660"/>
    </source>
</evidence>
<dbReference type="GeneID" id="91088602"/>
<evidence type="ECO:0000256" key="5">
    <source>
        <dbReference type="ARBA" id="ARBA00022792"/>
    </source>
</evidence>
<reference evidence="9" key="1">
    <citation type="submission" date="2016-06" db="EMBL/GenBank/DDBJ databases">
        <authorList>
            <person name="Cuomo C."/>
            <person name="Litvintseva A."/>
            <person name="Heitman J."/>
            <person name="Chen Y."/>
            <person name="Sun S."/>
            <person name="Springer D."/>
            <person name="Dromer F."/>
            <person name="Young S."/>
            <person name="Zeng Q."/>
            <person name="Chapman S."/>
            <person name="Gujja S."/>
            <person name="Saif S."/>
            <person name="Birren B."/>
        </authorList>
    </citation>
    <scope>NUCLEOTIDE SEQUENCE</scope>
    <source>
        <strain evidence="9">CBS 7841</strain>
    </source>
</reference>
<keyword evidence="6" id="KW-0249">Electron transport</keyword>
<protein>
    <submittedName>
        <fullName evidence="9">Uncharacterized protein</fullName>
    </submittedName>
</protein>
<evidence type="ECO:0000256" key="7">
    <source>
        <dbReference type="ARBA" id="ARBA00023128"/>
    </source>
</evidence>
<dbReference type="GO" id="GO:0022904">
    <property type="term" value="P:respiratory electron transport chain"/>
    <property type="evidence" value="ECO:0007669"/>
    <property type="project" value="InterPro"/>
</dbReference>
<evidence type="ECO:0000256" key="6">
    <source>
        <dbReference type="ARBA" id="ARBA00022982"/>
    </source>
</evidence>
<evidence type="ECO:0000256" key="1">
    <source>
        <dbReference type="ARBA" id="ARBA00004443"/>
    </source>
</evidence>
<reference evidence="9" key="2">
    <citation type="journal article" date="2022" name="Elife">
        <title>Obligate sexual reproduction of a homothallic fungus closely related to the Cryptococcus pathogenic species complex.</title>
        <authorList>
            <person name="Passer A.R."/>
            <person name="Clancey S.A."/>
            <person name="Shea T."/>
            <person name="David-Palma M."/>
            <person name="Averette A.F."/>
            <person name="Boekhout T."/>
            <person name="Porcel B.M."/>
            <person name="Nowrousian M."/>
            <person name="Cuomo C.A."/>
            <person name="Sun S."/>
            <person name="Heitman J."/>
            <person name="Coelho M.A."/>
        </authorList>
    </citation>
    <scope>NUCLEOTIDE SEQUENCE</scope>
    <source>
        <strain evidence="9">CBS 7841</strain>
    </source>
</reference>
<keyword evidence="8" id="KW-0472">Membrane</keyword>
<dbReference type="Proteomes" id="UP000094043">
    <property type="component" value="Chromosome 5"/>
</dbReference>
<evidence type="ECO:0000256" key="2">
    <source>
        <dbReference type="ARBA" id="ARBA00010261"/>
    </source>
</evidence>
<comment type="subcellular location">
    <subcellularLocation>
        <location evidence="1">Mitochondrion inner membrane</location>
        <topology evidence="1">Peripheral membrane protein</topology>
        <orientation evidence="1">Matrix side</orientation>
    </subcellularLocation>
</comment>
<gene>
    <name evidence="9" type="ORF">L203_104392</name>
</gene>
<dbReference type="PANTHER" id="PTHR12653">
    <property type="entry name" value="NADH-UBIQUINONE OXIDOREDUCTASE 13 KD-B SUBUNIT"/>
    <property type="match status" value="1"/>
</dbReference>
<keyword evidence="4" id="KW-0679">Respiratory chain</keyword>
<evidence type="ECO:0000256" key="3">
    <source>
        <dbReference type="ARBA" id="ARBA00022448"/>
    </source>
</evidence>
<accession>A0A1E3IIK2</accession>
<keyword evidence="3" id="KW-0813">Transport</keyword>
<dbReference type="Pfam" id="PF04716">
    <property type="entry name" value="ETC_C1_NDUFA5"/>
    <property type="match status" value="1"/>
</dbReference>
<evidence type="ECO:0000313" key="10">
    <source>
        <dbReference type="Proteomes" id="UP000094043"/>
    </source>
</evidence>
<dbReference type="RefSeq" id="XP_066069876.1">
    <property type="nucleotide sequence ID" value="XM_066213779.1"/>
</dbReference>
<dbReference type="AlphaFoldDB" id="A0A1E3IIK2"/>
<evidence type="ECO:0000313" key="9">
    <source>
        <dbReference type="EMBL" id="WVN89176.1"/>
    </source>
</evidence>
<comment type="similarity">
    <text evidence="2">Belongs to the complex I NDUFA5 subunit family.</text>
</comment>
<dbReference type="OrthoDB" id="286811at2759"/>
<sequence>MLRASRAVFSALKSSTNLTGLTVHPDPLPALTAIYSNTLTSLGTLPPTSVYRQATEAVTKHRLDVVQKAQGDVEKVEKELGKMVELLIEEGKGEEGLVVKIKEWKSWEPLSEEPQPSQWRYFEPLSDDA</sequence>
<name>A0A1E3IIK2_9TREE</name>
<organism evidence="9 10">
    <name type="scientific">Cryptococcus depauperatus CBS 7841</name>
    <dbReference type="NCBI Taxonomy" id="1295531"/>
    <lineage>
        <taxon>Eukaryota</taxon>
        <taxon>Fungi</taxon>
        <taxon>Dikarya</taxon>
        <taxon>Basidiomycota</taxon>
        <taxon>Agaricomycotina</taxon>
        <taxon>Tremellomycetes</taxon>
        <taxon>Tremellales</taxon>
        <taxon>Cryptococcaceae</taxon>
        <taxon>Cryptococcus</taxon>
    </lineage>
</organism>
<dbReference type="PANTHER" id="PTHR12653:SF0">
    <property type="entry name" value="NADH DEHYDROGENASE [UBIQUINONE] 1 ALPHA SUBCOMPLEX SUBUNIT 5"/>
    <property type="match status" value="1"/>
</dbReference>
<keyword evidence="5" id="KW-0999">Mitochondrion inner membrane</keyword>